<dbReference type="InterPro" id="IPR030392">
    <property type="entry name" value="S74_ICA"/>
</dbReference>
<dbReference type="InterPro" id="IPR051577">
    <property type="entry name" value="MRF-like"/>
</dbReference>
<dbReference type="InterPro" id="IPR037141">
    <property type="entry name" value="NDT80_DNA-bd_dom_sf"/>
</dbReference>
<evidence type="ECO:0000256" key="7">
    <source>
        <dbReference type="PROSITE-ProRule" id="PRU00850"/>
    </source>
</evidence>
<feature type="coiled-coil region" evidence="8">
    <location>
        <begin position="520"/>
        <end position="550"/>
    </location>
</feature>
<evidence type="ECO:0000256" key="1">
    <source>
        <dbReference type="ARBA" id="ARBA00004167"/>
    </source>
</evidence>
<feature type="compositionally biased region" description="Polar residues" evidence="9">
    <location>
        <begin position="692"/>
        <end position="716"/>
    </location>
</feature>
<dbReference type="AlphaFoldDB" id="A0A2G8KL47"/>
<keyword evidence="3 10" id="KW-0812">Transmembrane</keyword>
<feature type="region of interest" description="Disordered" evidence="9">
    <location>
        <begin position="555"/>
        <end position="589"/>
    </location>
</feature>
<name>A0A2G8KL47_STIJA</name>
<proteinExistence type="inferred from homology"/>
<keyword evidence="6 10" id="KW-0472">Membrane</keyword>
<dbReference type="Pfam" id="PF13888">
    <property type="entry name" value="MRF_C2"/>
    <property type="match status" value="1"/>
</dbReference>
<feature type="compositionally biased region" description="Low complexity" evidence="9">
    <location>
        <begin position="555"/>
        <end position="572"/>
    </location>
</feature>
<dbReference type="STRING" id="307972.A0A2G8KL47"/>
<evidence type="ECO:0000313" key="13">
    <source>
        <dbReference type="EMBL" id="PIK48734.1"/>
    </source>
</evidence>
<dbReference type="GO" id="GO:0005634">
    <property type="term" value="C:nucleus"/>
    <property type="evidence" value="ECO:0007669"/>
    <property type="project" value="TreeGrafter"/>
</dbReference>
<keyword evidence="4 10" id="KW-1133">Transmembrane helix</keyword>
<feature type="domain" description="NDT80" evidence="11">
    <location>
        <begin position="115"/>
        <end position="376"/>
    </location>
</feature>
<evidence type="ECO:0000256" key="9">
    <source>
        <dbReference type="SAM" id="MobiDB-lite"/>
    </source>
</evidence>
<dbReference type="GO" id="GO:0016540">
    <property type="term" value="P:protein autoprocessing"/>
    <property type="evidence" value="ECO:0007669"/>
    <property type="project" value="InterPro"/>
</dbReference>
<dbReference type="Pfam" id="PF13884">
    <property type="entry name" value="Peptidase_S74"/>
    <property type="match status" value="1"/>
</dbReference>
<sequence length="951" mass="105262">MIIIVLIKTYGPLCSIHSPRLPDSPPDSGSEALSPESRDGSNMAPPGYHRSLTDGLPPSSVTNNIIPHGNLLGAVPAFNSGGMHLTNQQPPGIMSVSGGVPQGIAMQLSPHTGMEPGITLPQYVPTSSSTDPAVLDNFQRNPSKCKILVIGTYHFAQKLSHVPTEQFDQPSGDGMAYTNTVYQSLKWQPYEQSKWHKLYDRGYKELPLPTFRVEADKGFNFAVPDDAFVCQKKNHFQVTVHIGVTATPAFVKTDSGATAPVKSFQLFLRGIKVEAINSNIRIEQSQADRSKKEFQPVRVDMRANEITKATVGRLHFSETTSNNMRKKGKPNPDQRYFMLVVGVHAQTDSGNFPIVSNVSERIIVRASNPGQFESEMDIMWQRGALPDSVFHSGNVGIKTENAEEALTVHGNIRVTGHIMQPSDKRAKEAFEELDPKEQLRNIEKLRIMQYKYKQAFAEYSGLPECDRLNVETGVVAQELQEILPDAVYSTGDVHLPTGENIDNFLVVNKDRIYMESIGAVKELCRLNNKLETRINEIEKVNRKLAKLKRLDSLKSTSSGSLSRNGSSRSQASMKGHSHKKRSQSWPQDSACLSPRAMQSTMVLLIFIMLFCVITMAVLLVLQLVPGTPNDQETAIPIDNPNTFLNSTLHPLVITADTTPLTMSTSKIIPDCNPCETFCCDVEPPEEVIISTTTPSVSQGKVVHTTTRQSTVARSTHSPSPSMMPSEDYERANEVHVSNESGVGFLSEMDLESQVTGTSNNRLDPEGNGDIPSEAFGPETMPSRKRRRRAGSQPNKGEEVADLEQVNVTSIWTSLVNGDGLITDEVYCRKPCGENNNYTYEIPISVFDNSLGGLLVINTSVDTKSKQCKVPTLVSKCLSKDSQRDDQLKLSKLTEGSSHQFNLDIRGYVNITYTFRFMLLSENSQNSDCKNDANFKDYNFLFYRKLAECPAK</sequence>
<evidence type="ECO:0000256" key="5">
    <source>
        <dbReference type="ARBA" id="ARBA00023125"/>
    </source>
</evidence>
<evidence type="ECO:0000313" key="14">
    <source>
        <dbReference type="Proteomes" id="UP000230750"/>
    </source>
</evidence>
<gene>
    <name evidence="13" type="ORF">BSL78_14395</name>
</gene>
<reference evidence="13 14" key="1">
    <citation type="journal article" date="2017" name="PLoS Biol.">
        <title>The sea cucumber genome provides insights into morphological evolution and visceral regeneration.</title>
        <authorList>
            <person name="Zhang X."/>
            <person name="Sun L."/>
            <person name="Yuan J."/>
            <person name="Sun Y."/>
            <person name="Gao Y."/>
            <person name="Zhang L."/>
            <person name="Li S."/>
            <person name="Dai H."/>
            <person name="Hamel J.F."/>
            <person name="Liu C."/>
            <person name="Yu Y."/>
            <person name="Liu S."/>
            <person name="Lin W."/>
            <person name="Guo K."/>
            <person name="Jin S."/>
            <person name="Xu P."/>
            <person name="Storey K.B."/>
            <person name="Huan P."/>
            <person name="Zhang T."/>
            <person name="Zhou Y."/>
            <person name="Zhang J."/>
            <person name="Lin C."/>
            <person name="Li X."/>
            <person name="Xing L."/>
            <person name="Huo D."/>
            <person name="Sun M."/>
            <person name="Wang L."/>
            <person name="Mercier A."/>
            <person name="Li F."/>
            <person name="Yang H."/>
            <person name="Xiang J."/>
        </authorList>
    </citation>
    <scope>NUCLEOTIDE SEQUENCE [LARGE SCALE GENOMIC DNA]</scope>
    <source>
        <strain evidence="13">Shaxun</strain>
        <tissue evidence="13">Muscle</tissue>
    </source>
</reference>
<comment type="subcellular location">
    <subcellularLocation>
        <location evidence="1">Membrane</location>
        <topology evidence="1">Single-pass membrane protein</topology>
    </subcellularLocation>
</comment>
<dbReference type="Pfam" id="PF05224">
    <property type="entry name" value="NDT80_PhoG"/>
    <property type="match status" value="1"/>
</dbReference>
<dbReference type="InterPro" id="IPR025719">
    <property type="entry name" value="MYRF_C2"/>
</dbReference>
<evidence type="ECO:0000256" key="8">
    <source>
        <dbReference type="SAM" id="Coils"/>
    </source>
</evidence>
<dbReference type="GO" id="GO:0043565">
    <property type="term" value="F:sequence-specific DNA binding"/>
    <property type="evidence" value="ECO:0007669"/>
    <property type="project" value="TreeGrafter"/>
</dbReference>
<evidence type="ECO:0000256" key="3">
    <source>
        <dbReference type="ARBA" id="ARBA00022692"/>
    </source>
</evidence>
<dbReference type="PROSITE" id="PS51517">
    <property type="entry name" value="NDT80"/>
    <property type="match status" value="1"/>
</dbReference>
<keyword evidence="5 7" id="KW-0238">DNA-binding</keyword>
<protein>
    <submittedName>
        <fullName evidence="13">Putative myelin regulatory factor isoform X4</fullName>
    </submittedName>
</protein>
<dbReference type="SUPFAM" id="SSF49417">
    <property type="entry name" value="p53-like transcription factors"/>
    <property type="match status" value="1"/>
</dbReference>
<feature type="transmembrane region" description="Helical" evidence="10">
    <location>
        <begin position="601"/>
        <end position="621"/>
    </location>
</feature>
<dbReference type="GO" id="GO:0003700">
    <property type="term" value="F:DNA-binding transcription factor activity"/>
    <property type="evidence" value="ECO:0007669"/>
    <property type="project" value="UniProtKB-UniRule"/>
</dbReference>
<evidence type="ECO:0000256" key="6">
    <source>
        <dbReference type="ARBA" id="ARBA00023136"/>
    </source>
</evidence>
<evidence type="ECO:0000256" key="10">
    <source>
        <dbReference type="SAM" id="Phobius"/>
    </source>
</evidence>
<evidence type="ECO:0000259" key="11">
    <source>
        <dbReference type="PROSITE" id="PS51517"/>
    </source>
</evidence>
<keyword evidence="8" id="KW-0175">Coiled coil</keyword>
<evidence type="ECO:0000259" key="12">
    <source>
        <dbReference type="PROSITE" id="PS51688"/>
    </source>
</evidence>
<comment type="similarity">
    <text evidence="2">Belongs to the MRF family.</text>
</comment>
<feature type="DNA-binding region" description="NDT80" evidence="7">
    <location>
        <begin position="115"/>
        <end position="376"/>
    </location>
</feature>
<dbReference type="InterPro" id="IPR026932">
    <property type="entry name" value="MYRF_ICA"/>
</dbReference>
<feature type="region of interest" description="Disordered" evidence="9">
    <location>
        <begin position="751"/>
        <end position="800"/>
    </location>
</feature>
<feature type="region of interest" description="Disordered" evidence="9">
    <location>
        <begin position="16"/>
        <end position="60"/>
    </location>
</feature>
<dbReference type="OrthoDB" id="27041at2759"/>
<dbReference type="InterPro" id="IPR008967">
    <property type="entry name" value="p53-like_TF_DNA-bd_sf"/>
</dbReference>
<dbReference type="Gene3D" id="2.60.40.1390">
    <property type="entry name" value="NDT80 DNA-binding domain"/>
    <property type="match status" value="2"/>
</dbReference>
<feature type="region of interest" description="Disordered" evidence="9">
    <location>
        <begin position="692"/>
        <end position="732"/>
    </location>
</feature>
<dbReference type="PANTHER" id="PTHR13029">
    <property type="match status" value="1"/>
</dbReference>
<evidence type="ECO:0000256" key="2">
    <source>
        <dbReference type="ARBA" id="ARBA00008221"/>
    </source>
</evidence>
<dbReference type="PROSITE" id="PS51688">
    <property type="entry name" value="ICA"/>
    <property type="match status" value="1"/>
</dbReference>
<dbReference type="Proteomes" id="UP000230750">
    <property type="component" value="Unassembled WGS sequence"/>
</dbReference>
<dbReference type="EMBL" id="MRZV01000505">
    <property type="protein sequence ID" value="PIK48734.1"/>
    <property type="molecule type" value="Genomic_DNA"/>
</dbReference>
<accession>A0A2G8KL47</accession>
<feature type="compositionally biased region" description="Polar residues" evidence="9">
    <location>
        <begin position="752"/>
        <end position="761"/>
    </location>
</feature>
<dbReference type="GO" id="GO:0045893">
    <property type="term" value="P:positive regulation of DNA-templated transcription"/>
    <property type="evidence" value="ECO:0007669"/>
    <property type="project" value="TreeGrafter"/>
</dbReference>
<keyword evidence="14" id="KW-1185">Reference proteome</keyword>
<evidence type="ECO:0000256" key="4">
    <source>
        <dbReference type="ARBA" id="ARBA00022989"/>
    </source>
</evidence>
<dbReference type="InterPro" id="IPR024061">
    <property type="entry name" value="NDT80_DNA-bd_dom"/>
</dbReference>
<dbReference type="Pfam" id="PF13887">
    <property type="entry name" value="MYRF_ICA"/>
    <property type="match status" value="1"/>
</dbReference>
<comment type="caution">
    <text evidence="13">The sequence shown here is derived from an EMBL/GenBank/DDBJ whole genome shotgun (WGS) entry which is preliminary data.</text>
</comment>
<feature type="domain" description="Peptidase S74" evidence="12">
    <location>
        <begin position="422"/>
        <end position="534"/>
    </location>
</feature>
<organism evidence="13 14">
    <name type="scientific">Stichopus japonicus</name>
    <name type="common">Sea cucumber</name>
    <dbReference type="NCBI Taxonomy" id="307972"/>
    <lineage>
        <taxon>Eukaryota</taxon>
        <taxon>Metazoa</taxon>
        <taxon>Echinodermata</taxon>
        <taxon>Eleutherozoa</taxon>
        <taxon>Echinozoa</taxon>
        <taxon>Holothuroidea</taxon>
        <taxon>Aspidochirotacea</taxon>
        <taxon>Aspidochirotida</taxon>
        <taxon>Stichopodidae</taxon>
        <taxon>Apostichopus</taxon>
    </lineage>
</organism>
<dbReference type="PANTHER" id="PTHR13029:SF18">
    <property type="entry name" value="MYELIN REGULATORY FACTOR HOMOLOG 1"/>
    <property type="match status" value="1"/>
</dbReference>
<dbReference type="GO" id="GO:0005789">
    <property type="term" value="C:endoplasmic reticulum membrane"/>
    <property type="evidence" value="ECO:0007669"/>
    <property type="project" value="TreeGrafter"/>
</dbReference>